<dbReference type="PROSITE" id="PS00240">
    <property type="entry name" value="RECEPTOR_TYR_KIN_III"/>
    <property type="match status" value="1"/>
</dbReference>
<keyword evidence="28" id="KW-1185">Reference proteome</keyword>
<feature type="binding site" evidence="20">
    <location>
        <position position="902"/>
    </location>
    <ligand>
        <name>Mg(2+)</name>
        <dbReference type="ChEBI" id="CHEBI:18420"/>
    </ligand>
</feature>
<dbReference type="InterPro" id="IPR000719">
    <property type="entry name" value="Prot_kinase_dom"/>
</dbReference>
<dbReference type="GO" id="GO:0004714">
    <property type="term" value="F:transmembrane receptor protein tyrosine kinase activity"/>
    <property type="evidence" value="ECO:0007669"/>
    <property type="project" value="UniProtKB-EC"/>
</dbReference>
<organism evidence="27 28">
    <name type="scientific">Dendroctonus ponderosae</name>
    <name type="common">Mountain pine beetle</name>
    <dbReference type="NCBI Taxonomy" id="77166"/>
    <lineage>
        <taxon>Eukaryota</taxon>
        <taxon>Metazoa</taxon>
        <taxon>Ecdysozoa</taxon>
        <taxon>Arthropoda</taxon>
        <taxon>Hexapoda</taxon>
        <taxon>Insecta</taxon>
        <taxon>Pterygota</taxon>
        <taxon>Neoptera</taxon>
        <taxon>Endopterygota</taxon>
        <taxon>Coleoptera</taxon>
        <taxon>Polyphaga</taxon>
        <taxon>Cucujiformia</taxon>
        <taxon>Curculionidae</taxon>
        <taxon>Scolytinae</taxon>
        <taxon>Dendroctonus</taxon>
    </lineage>
</organism>
<evidence type="ECO:0000256" key="15">
    <source>
        <dbReference type="ARBA" id="ARBA00023180"/>
    </source>
</evidence>
<evidence type="ECO:0000256" key="3">
    <source>
        <dbReference type="ARBA" id="ARBA00022475"/>
    </source>
</evidence>
<evidence type="ECO:0000256" key="17">
    <source>
        <dbReference type="ARBA" id="ARBA00051243"/>
    </source>
</evidence>
<dbReference type="EC" id="2.7.10.1" evidence="2"/>
<feature type="binding site" evidence="22">
    <location>
        <position position="700"/>
    </location>
    <ligand>
        <name>ATP</name>
        <dbReference type="ChEBI" id="CHEBI:30616"/>
    </ligand>
</feature>
<evidence type="ECO:0000259" key="25">
    <source>
        <dbReference type="PROSITE" id="PS50011"/>
    </source>
</evidence>
<dbReference type="Gene3D" id="2.60.40.10">
    <property type="entry name" value="Immunoglobulins"/>
    <property type="match status" value="5"/>
</dbReference>
<feature type="signal peptide" evidence="24">
    <location>
        <begin position="1"/>
        <end position="20"/>
    </location>
</feature>
<dbReference type="FunFam" id="1.10.510.10:FF:000373">
    <property type="entry name" value="Receptor protein-tyrosine kinase"/>
    <property type="match status" value="1"/>
</dbReference>
<dbReference type="GO" id="GO:0043235">
    <property type="term" value="C:receptor complex"/>
    <property type="evidence" value="ECO:0007669"/>
    <property type="project" value="TreeGrafter"/>
</dbReference>
<keyword evidence="7 19" id="KW-0547">Nucleotide-binding</keyword>
<evidence type="ECO:0000256" key="24">
    <source>
        <dbReference type="SAM" id="SignalP"/>
    </source>
</evidence>
<reference evidence="28" key="1">
    <citation type="journal article" date="2013" name="Genome Biol.">
        <title>Draft genome of the mountain pine beetle, Dendroctonus ponderosae Hopkins, a major forest pest.</title>
        <authorList>
            <person name="Keeling C.I."/>
            <person name="Yuen M.M."/>
            <person name="Liao N.Y."/>
            <person name="Docking T.R."/>
            <person name="Chan S.K."/>
            <person name="Taylor G.A."/>
            <person name="Palmquist D.L."/>
            <person name="Jackman S.D."/>
            <person name="Nguyen A."/>
            <person name="Li M."/>
            <person name="Henderson H."/>
            <person name="Janes J.K."/>
            <person name="Zhao Y."/>
            <person name="Pandoh P."/>
            <person name="Moore R."/>
            <person name="Sperling F.A."/>
            <person name="Huber D.P."/>
            <person name="Birol I."/>
            <person name="Jones S.J."/>
            <person name="Bohlmann J."/>
        </authorList>
    </citation>
    <scope>NUCLEOTIDE SEQUENCE</scope>
</reference>
<keyword evidence="24" id="KW-0732">Signal</keyword>
<evidence type="ECO:0000256" key="19">
    <source>
        <dbReference type="PIRSR" id="PIRSR000615-2"/>
    </source>
</evidence>
<comment type="subcellular location">
    <subcellularLocation>
        <location evidence="1">Cell membrane</location>
        <topology evidence="1">Single-pass type I membrane protein</topology>
    </subcellularLocation>
</comment>
<evidence type="ECO:0000256" key="1">
    <source>
        <dbReference type="ARBA" id="ARBA00004251"/>
    </source>
</evidence>
<dbReference type="InterPro" id="IPR036179">
    <property type="entry name" value="Ig-like_dom_sf"/>
</dbReference>
<feature type="binding site" evidence="19">
    <location>
        <begin position="669"/>
        <end position="676"/>
    </location>
    <ligand>
        <name>ATP</name>
        <dbReference type="ChEBI" id="CHEBI:30616"/>
    </ligand>
</feature>
<keyword evidence="4" id="KW-0597">Phosphoprotein</keyword>
<keyword evidence="12" id="KW-0829">Tyrosine-protein kinase</keyword>
<evidence type="ECO:0000256" key="10">
    <source>
        <dbReference type="ARBA" id="ARBA00022989"/>
    </source>
</evidence>
<keyword evidence="6 23" id="KW-0812">Transmembrane</keyword>
<dbReference type="Gene3D" id="1.10.510.10">
    <property type="entry name" value="Transferase(Phosphotransferase) domain 1"/>
    <property type="match status" value="1"/>
</dbReference>
<dbReference type="CDD" id="cd00096">
    <property type="entry name" value="Ig"/>
    <property type="match status" value="3"/>
</dbReference>
<evidence type="ECO:0000256" key="23">
    <source>
        <dbReference type="SAM" id="Phobius"/>
    </source>
</evidence>
<dbReference type="PROSITE" id="PS00107">
    <property type="entry name" value="PROTEIN_KINASE_ATP"/>
    <property type="match status" value="1"/>
</dbReference>
<dbReference type="InterPro" id="IPR013098">
    <property type="entry name" value="Ig_I-set"/>
</dbReference>
<evidence type="ECO:0000256" key="11">
    <source>
        <dbReference type="ARBA" id="ARBA00023136"/>
    </source>
</evidence>
<evidence type="ECO:0000256" key="12">
    <source>
        <dbReference type="ARBA" id="ARBA00023137"/>
    </source>
</evidence>
<dbReference type="Pfam" id="PF07714">
    <property type="entry name" value="PK_Tyr_Ser-Thr"/>
    <property type="match status" value="1"/>
</dbReference>
<evidence type="ECO:0000256" key="7">
    <source>
        <dbReference type="ARBA" id="ARBA00022741"/>
    </source>
</evidence>
<dbReference type="FunFam" id="3.30.200.20:FF:000384">
    <property type="entry name" value="Receptor protein-tyrosine kinase"/>
    <property type="match status" value="1"/>
</dbReference>
<dbReference type="AlphaFoldDB" id="A0AAR5P7W8"/>
<dbReference type="InterPro" id="IPR003598">
    <property type="entry name" value="Ig_sub2"/>
</dbReference>
<keyword evidence="9 19" id="KW-0067">ATP-binding</keyword>
<dbReference type="InterPro" id="IPR007110">
    <property type="entry name" value="Ig-like_dom"/>
</dbReference>
<dbReference type="InterPro" id="IPR008266">
    <property type="entry name" value="Tyr_kinase_AS"/>
</dbReference>
<dbReference type="InterPro" id="IPR017441">
    <property type="entry name" value="Protein_kinase_ATP_BS"/>
</dbReference>
<feature type="domain" description="Ig-like" evidence="26">
    <location>
        <begin position="121"/>
        <end position="215"/>
    </location>
</feature>
<dbReference type="Proteomes" id="UP000019118">
    <property type="component" value="Unassembled WGS sequence"/>
</dbReference>
<keyword evidence="10 23" id="KW-1133">Transmembrane helix</keyword>
<evidence type="ECO:0000256" key="13">
    <source>
        <dbReference type="ARBA" id="ARBA00023157"/>
    </source>
</evidence>
<dbReference type="GO" id="GO:0005886">
    <property type="term" value="C:plasma membrane"/>
    <property type="evidence" value="ECO:0007669"/>
    <property type="project" value="UniProtKB-SubCell"/>
</dbReference>
<dbReference type="InterPro" id="IPR011009">
    <property type="entry name" value="Kinase-like_dom_sf"/>
</dbReference>
<dbReference type="PIRSF" id="PIRSF000615">
    <property type="entry name" value="TyrPK_CSF1-R"/>
    <property type="match status" value="1"/>
</dbReference>
<dbReference type="InterPro" id="IPR001824">
    <property type="entry name" value="Tyr_kinase_rcpt_3_CS"/>
</dbReference>
<name>A0AAR5P7W8_DENPD</name>
<keyword evidence="5" id="KW-0808">Transferase</keyword>
<dbReference type="InterPro" id="IPR003599">
    <property type="entry name" value="Ig_sub"/>
</dbReference>
<feature type="site" description="Important for interaction with phosphotyrosine-binding proteins" evidence="21">
    <location>
        <position position="1028"/>
    </location>
</feature>
<proteinExistence type="predicted"/>
<keyword evidence="11 23" id="KW-0472">Membrane</keyword>
<feature type="active site" description="Proton acceptor" evidence="18">
    <location>
        <position position="884"/>
    </location>
</feature>
<evidence type="ECO:0000256" key="20">
    <source>
        <dbReference type="PIRSR" id="PIRSR000615-3"/>
    </source>
</evidence>
<evidence type="ECO:0000313" key="27">
    <source>
        <dbReference type="EnsemblMetazoa" id="XP_019757179.1"/>
    </source>
</evidence>
<evidence type="ECO:0000256" key="5">
    <source>
        <dbReference type="ARBA" id="ARBA00022679"/>
    </source>
</evidence>
<protein>
    <recommendedName>
        <fullName evidence="2">receptor protein-tyrosine kinase</fullName>
        <ecNumber evidence="2">2.7.10.1</ecNumber>
    </recommendedName>
</protein>
<reference evidence="27" key="2">
    <citation type="submission" date="2024-08" db="UniProtKB">
        <authorList>
            <consortium name="EnsemblMetazoa"/>
        </authorList>
    </citation>
    <scope>IDENTIFICATION</scope>
</reference>
<evidence type="ECO:0000256" key="2">
    <source>
        <dbReference type="ARBA" id="ARBA00011902"/>
    </source>
</evidence>
<dbReference type="Pfam" id="PF07679">
    <property type="entry name" value="I-set"/>
    <property type="match status" value="2"/>
</dbReference>
<keyword evidence="20" id="KW-0479">Metal-binding</keyword>
<evidence type="ECO:0000256" key="14">
    <source>
        <dbReference type="ARBA" id="ARBA00023170"/>
    </source>
</evidence>
<dbReference type="GO" id="GO:0046872">
    <property type="term" value="F:metal ion binding"/>
    <property type="evidence" value="ECO:0007669"/>
    <property type="project" value="UniProtKB-KW"/>
</dbReference>
<evidence type="ECO:0000256" key="8">
    <source>
        <dbReference type="ARBA" id="ARBA00022777"/>
    </source>
</evidence>
<dbReference type="Gene3D" id="3.30.200.20">
    <property type="entry name" value="Phosphorylase Kinase, domain 1"/>
    <property type="match status" value="1"/>
</dbReference>
<dbReference type="SMART" id="SM00409">
    <property type="entry name" value="IG"/>
    <property type="match status" value="5"/>
</dbReference>
<dbReference type="InterPro" id="IPR001245">
    <property type="entry name" value="Ser-Thr/Tyr_kinase_cat_dom"/>
</dbReference>
<dbReference type="EnsemblMetazoa" id="XM_019901620.1">
    <property type="protein sequence ID" value="XP_019757179.1"/>
    <property type="gene ID" value="LOC109535686"/>
</dbReference>
<keyword evidence="15" id="KW-0325">Glycoprotein</keyword>
<dbReference type="GO" id="GO:0007169">
    <property type="term" value="P:cell surface receptor protein tyrosine kinase signaling pathway"/>
    <property type="evidence" value="ECO:0007669"/>
    <property type="project" value="InterPro"/>
</dbReference>
<dbReference type="SUPFAM" id="SSF56112">
    <property type="entry name" value="Protein kinase-like (PK-like)"/>
    <property type="match status" value="1"/>
</dbReference>
<feature type="domain" description="Ig-like" evidence="26">
    <location>
        <begin position="488"/>
        <end position="577"/>
    </location>
</feature>
<keyword evidence="14" id="KW-0675">Receptor</keyword>
<feature type="transmembrane region" description="Helical" evidence="23">
    <location>
        <begin position="587"/>
        <end position="608"/>
    </location>
</feature>
<evidence type="ECO:0000256" key="6">
    <source>
        <dbReference type="ARBA" id="ARBA00022692"/>
    </source>
</evidence>
<dbReference type="PROSITE" id="PS50011">
    <property type="entry name" value="PROTEIN_KINASE_DOM"/>
    <property type="match status" value="1"/>
</dbReference>
<dbReference type="GO" id="GO:0005524">
    <property type="term" value="F:ATP binding"/>
    <property type="evidence" value="ECO:0007669"/>
    <property type="project" value="UniProtKB-UniRule"/>
</dbReference>
<accession>A0AAR5P7W8</accession>
<evidence type="ECO:0000259" key="26">
    <source>
        <dbReference type="PROSITE" id="PS50835"/>
    </source>
</evidence>
<feature type="binding site" evidence="19">
    <location>
        <position position="888"/>
    </location>
    <ligand>
        <name>ATP</name>
        <dbReference type="ChEBI" id="CHEBI:30616"/>
    </ligand>
</feature>
<keyword evidence="13" id="KW-1015">Disulfide bond</keyword>
<evidence type="ECO:0000256" key="21">
    <source>
        <dbReference type="PIRSR" id="PIRSR000615-4"/>
    </source>
</evidence>
<feature type="domain" description="Protein kinase" evidence="25">
    <location>
        <begin position="662"/>
        <end position="1020"/>
    </location>
</feature>
<keyword evidence="3" id="KW-1003">Cell membrane</keyword>
<dbReference type="SMART" id="SM00408">
    <property type="entry name" value="IGc2"/>
    <property type="match status" value="3"/>
</dbReference>
<evidence type="ECO:0000256" key="4">
    <source>
        <dbReference type="ARBA" id="ARBA00022553"/>
    </source>
</evidence>
<keyword evidence="20" id="KW-0460">Magnesium</keyword>
<dbReference type="PROSITE" id="PS50835">
    <property type="entry name" value="IG_LIKE"/>
    <property type="match status" value="4"/>
</dbReference>
<feature type="binding site" evidence="19">
    <location>
        <position position="696"/>
    </location>
    <ligand>
        <name>ATP</name>
        <dbReference type="ChEBI" id="CHEBI:30616"/>
    </ligand>
</feature>
<dbReference type="InterPro" id="IPR050122">
    <property type="entry name" value="RTK"/>
</dbReference>
<keyword evidence="16" id="KW-0393">Immunoglobulin domain</keyword>
<evidence type="ECO:0000256" key="16">
    <source>
        <dbReference type="ARBA" id="ARBA00023319"/>
    </source>
</evidence>
<feature type="binding site" evidence="20">
    <location>
        <position position="889"/>
    </location>
    <ligand>
        <name>Mg(2+)</name>
        <dbReference type="ChEBI" id="CHEBI:18420"/>
    </ligand>
</feature>
<evidence type="ECO:0000313" key="28">
    <source>
        <dbReference type="Proteomes" id="UP000019118"/>
    </source>
</evidence>
<dbReference type="PANTHER" id="PTHR24416">
    <property type="entry name" value="TYROSINE-PROTEIN KINASE RECEPTOR"/>
    <property type="match status" value="1"/>
</dbReference>
<dbReference type="PROSITE" id="PS00109">
    <property type="entry name" value="PROTEIN_KINASE_TYR"/>
    <property type="match status" value="1"/>
</dbReference>
<feature type="domain" description="Ig-like" evidence="26">
    <location>
        <begin position="385"/>
        <end position="479"/>
    </location>
</feature>
<dbReference type="PANTHER" id="PTHR24416:SF600">
    <property type="entry name" value="PDGF- AND VEGF-RECEPTOR RELATED, ISOFORM J"/>
    <property type="match status" value="1"/>
</dbReference>
<evidence type="ECO:0000256" key="22">
    <source>
        <dbReference type="PROSITE-ProRule" id="PRU10141"/>
    </source>
</evidence>
<dbReference type="InterPro" id="IPR013783">
    <property type="entry name" value="Ig-like_fold"/>
</dbReference>
<feature type="domain" description="Ig-like" evidence="26">
    <location>
        <begin position="25"/>
        <end position="104"/>
    </location>
</feature>
<evidence type="ECO:0000256" key="18">
    <source>
        <dbReference type="PIRSR" id="PIRSR000615-1"/>
    </source>
</evidence>
<comment type="catalytic activity">
    <reaction evidence="17">
        <text>L-tyrosyl-[protein] + ATP = O-phospho-L-tyrosyl-[protein] + ADP + H(+)</text>
        <dbReference type="Rhea" id="RHEA:10596"/>
        <dbReference type="Rhea" id="RHEA-COMP:10136"/>
        <dbReference type="Rhea" id="RHEA-COMP:20101"/>
        <dbReference type="ChEBI" id="CHEBI:15378"/>
        <dbReference type="ChEBI" id="CHEBI:30616"/>
        <dbReference type="ChEBI" id="CHEBI:46858"/>
        <dbReference type="ChEBI" id="CHEBI:61978"/>
        <dbReference type="ChEBI" id="CHEBI:456216"/>
        <dbReference type="EC" id="2.7.10.1"/>
    </reaction>
</comment>
<keyword evidence="8" id="KW-0418">Kinase</keyword>
<evidence type="ECO:0000256" key="9">
    <source>
        <dbReference type="ARBA" id="ARBA00022840"/>
    </source>
</evidence>
<dbReference type="SUPFAM" id="SSF48726">
    <property type="entry name" value="Immunoglobulin"/>
    <property type="match status" value="5"/>
</dbReference>
<sequence>MSVIWVGFYSFMLITKICSALYIAPKIIRNFEEEDPIIDAGSNYTLTCEGAQSMKWIYPQPSNGNEWTTFTIANQYANNSEVINRSILHISNMSYPFVGYYSCQNEIGDDQDQVYLYVNDPQHLSVEDTYNMQFAVLNEEVTLPCRPTSPKIKVNLTCFGKNFKNNSGDVKVADNMYTKDRQTLVSTITIKNSTLADTGTYVCRVFDYQHHSETTLIDIMVHNKNECYIEIKESNETQTISVNANEKVQWIVNVVGHPIPNLTWYDPRNNIIKNNSLYSGDFIDSQAILTIADVQLENAGLYKLRAISRREHATGNCSESAEIKVMLDVEAKPTVCSAKSNYTIDTSTDGKVKCLASNYLGSAEVSSQYYISDVKGGFDVFNFGPYAIVNMNETSVEVIVAENERFTFTCGVCPKKSAELSVLFNSEPLDERHFQNTADSELSTNKSVLLKHVQISDSGIYTCRIHNWHDFSYEYRNITLTVKVPEKPAVLATNLLNEILIAYPKMDKTLFCNASGIPKPTIQWFKDDQVINPSERIFFENEGMELVFKPTEATDEGIYKCEISNSNGMTYREGQLKFEVTKISLAVYYYVTGLIAVLLIIAIIYIVIKIRREKELQRQLKDLGLEHFHNGSPENLNPDLGIDDQAELLPYDKKFEFPVEHLNIGKQLGSGAFGVVMKAVAKGIIAREPSTIVAVKMVKKNADQSYIKALASELKIMVHLGKHINVVNLLGACTKNVAKRELFVIVEFCRFGNLQNYIYKHRENFIDQIDPATGVVDYNIGQEISDRSYSVGSDSRCNDVRSHSMQDYRDRGHTMSGNTQITSIGEESMLLSSSNSAQPEWTLNYKGDYKGDVKPILTSDLLAWSFQVARGMEYLATRKVLHGDLAARNILLADNNVVKICDFGLAKTMYNDNNYKKKGNNPMPIKWMAIESLRDRVFSTQSDVWSYGIVLWEFFSLARTPYPGMEADERLYQKLVDGYRMESPPLAPEYIYQIMQDCWNVKPLARPSFKKLAMSIGNYMEDIVRQHYVDLNDPYVQMNNENMNNTDFLGMLSPPSFDFLSTPSPRYVNVESPTDEQPIPKTGGTPDGYLCMDINEKPIRQNKNDNVFKYGPAGRYTPNMEGHELRPMLHSSDNLESESGYLTPVTPINSISNPTYLCMPNTELQNPKNVVRIEEAELDNYVTMPQYKSLVINKIQDKDNKRPFKNNNGINDHNQYANINVDSFDSVDL</sequence>
<feature type="chain" id="PRO_5043792821" description="receptor protein-tyrosine kinase" evidence="24">
    <location>
        <begin position="21"/>
        <end position="1229"/>
    </location>
</feature>